<dbReference type="STRING" id="1797263.A2397_00910"/>
<evidence type="ECO:0000259" key="1">
    <source>
        <dbReference type="PROSITE" id="PS51186"/>
    </source>
</evidence>
<evidence type="ECO:0000313" key="3">
    <source>
        <dbReference type="Proteomes" id="UP000176424"/>
    </source>
</evidence>
<organism evidence="2 3">
    <name type="scientific">Candidatus Amesbacteria bacterium RIFOXYB1_FULL_44_23</name>
    <dbReference type="NCBI Taxonomy" id="1797263"/>
    <lineage>
        <taxon>Bacteria</taxon>
        <taxon>Candidatus Amesiibacteriota</taxon>
    </lineage>
</organism>
<proteinExistence type="predicted"/>
<name>A0A1F4ZSA9_9BACT</name>
<dbReference type="Gene3D" id="3.40.630.30">
    <property type="match status" value="1"/>
</dbReference>
<dbReference type="Pfam" id="PF00583">
    <property type="entry name" value="Acetyltransf_1"/>
    <property type="match status" value="1"/>
</dbReference>
<dbReference type="Proteomes" id="UP000176424">
    <property type="component" value="Unassembled WGS sequence"/>
</dbReference>
<comment type="caution">
    <text evidence="2">The sequence shown here is derived from an EMBL/GenBank/DDBJ whole genome shotgun (WGS) entry which is preliminary data.</text>
</comment>
<dbReference type="InterPro" id="IPR000182">
    <property type="entry name" value="GNAT_dom"/>
</dbReference>
<dbReference type="AlphaFoldDB" id="A0A1F4ZSA9"/>
<accession>A0A1F4ZSA9</accession>
<dbReference type="InterPro" id="IPR016181">
    <property type="entry name" value="Acyl_CoA_acyltransferase"/>
</dbReference>
<dbReference type="EMBL" id="MEXR01000034">
    <property type="protein sequence ID" value="OGD09319.1"/>
    <property type="molecule type" value="Genomic_DNA"/>
</dbReference>
<reference evidence="2 3" key="1">
    <citation type="journal article" date="2016" name="Nat. Commun.">
        <title>Thousands of microbial genomes shed light on interconnected biogeochemical processes in an aquifer system.</title>
        <authorList>
            <person name="Anantharaman K."/>
            <person name="Brown C.T."/>
            <person name="Hug L.A."/>
            <person name="Sharon I."/>
            <person name="Castelle C.J."/>
            <person name="Probst A.J."/>
            <person name="Thomas B.C."/>
            <person name="Singh A."/>
            <person name="Wilkins M.J."/>
            <person name="Karaoz U."/>
            <person name="Brodie E.L."/>
            <person name="Williams K.H."/>
            <person name="Hubbard S.S."/>
            <person name="Banfield J.F."/>
        </authorList>
    </citation>
    <scope>NUCLEOTIDE SEQUENCE [LARGE SCALE GENOMIC DNA]</scope>
</reference>
<evidence type="ECO:0000313" key="2">
    <source>
        <dbReference type="EMBL" id="OGD09319.1"/>
    </source>
</evidence>
<dbReference type="PROSITE" id="PS51186">
    <property type="entry name" value="GNAT"/>
    <property type="match status" value="1"/>
</dbReference>
<protein>
    <recommendedName>
        <fullName evidence="1">N-acetyltransferase domain-containing protein</fullName>
    </recommendedName>
</protein>
<dbReference type="GO" id="GO:0016747">
    <property type="term" value="F:acyltransferase activity, transferring groups other than amino-acyl groups"/>
    <property type="evidence" value="ECO:0007669"/>
    <property type="project" value="InterPro"/>
</dbReference>
<gene>
    <name evidence="2" type="ORF">A2397_00910</name>
</gene>
<dbReference type="SUPFAM" id="SSF55729">
    <property type="entry name" value="Acyl-CoA N-acyltransferases (Nat)"/>
    <property type="match status" value="1"/>
</dbReference>
<feature type="domain" description="N-acetyltransferase" evidence="1">
    <location>
        <begin position="2"/>
        <end position="195"/>
    </location>
</feature>
<sequence>MSQIRPATKEDIDGIVAVYDRVKLHRDKLSDPHYSAYIQKHGFLLGQETRGSLFDLIGGSYEFLVSIDSGLVNGFLIADHKDKFNDDDYKTWFDPKLKSEYLSSLRAITLTAIAVDPACLGQGIAAKLLNRLLLDLKTDGFQYLFSIVTIAPITNCPSLVWHAQNGFKRLAMGKPREKLFDLNWYASILFYTPIV</sequence>